<dbReference type="AlphaFoldDB" id="K3X1C0"/>
<reference evidence="4" key="2">
    <citation type="submission" date="2010-04" db="EMBL/GenBank/DDBJ databases">
        <authorList>
            <person name="Buell R."/>
            <person name="Hamilton J."/>
            <person name="Hostetler J."/>
        </authorList>
    </citation>
    <scope>NUCLEOTIDE SEQUENCE [LARGE SCALE GENOMIC DNA]</scope>
    <source>
        <strain evidence="4">DAOM:BR144</strain>
    </source>
</reference>
<evidence type="ECO:0000313" key="4">
    <source>
        <dbReference type="Proteomes" id="UP000019132"/>
    </source>
</evidence>
<feature type="transmembrane region" description="Helical" evidence="2">
    <location>
        <begin position="28"/>
        <end position="43"/>
    </location>
</feature>
<organism evidence="3 4">
    <name type="scientific">Globisporangium ultimum (strain ATCC 200006 / CBS 805.95 / DAOM BR144)</name>
    <name type="common">Pythium ultimum</name>
    <dbReference type="NCBI Taxonomy" id="431595"/>
    <lineage>
        <taxon>Eukaryota</taxon>
        <taxon>Sar</taxon>
        <taxon>Stramenopiles</taxon>
        <taxon>Oomycota</taxon>
        <taxon>Peronosporomycetes</taxon>
        <taxon>Pythiales</taxon>
        <taxon>Pythiaceae</taxon>
        <taxon>Globisporangium</taxon>
    </lineage>
</organism>
<keyword evidence="2" id="KW-0472">Membrane</keyword>
<dbReference type="EnsemblProtists" id="PYU1_T011019">
    <property type="protein sequence ID" value="PYU1_T011019"/>
    <property type="gene ID" value="PYU1_G010995"/>
</dbReference>
<protein>
    <submittedName>
        <fullName evidence="3">Uncharacterized protein</fullName>
    </submittedName>
</protein>
<keyword evidence="2" id="KW-1133">Transmembrane helix</keyword>
<sequence>MDLERKYLLLLFAIGVVSKGVVKSTFGSNMSLILLLSVALYYWRMRQRDQTIYDDIARMQVEAAAKLDKLNGISDGKVNEMDLYVRKTRFQLEPEHASFITDRMHQYSRKFSGTQAERRKFLTRRKKRVPGEGDADENDVNAAAPVASRSAETSTKSRKSKKKVALEVTVEEAVDATL</sequence>
<dbReference type="OMA" id="CRYSSKL"/>
<dbReference type="VEuPathDB" id="FungiDB:PYU1_G010995"/>
<proteinExistence type="predicted"/>
<dbReference type="InParanoid" id="K3X1C0"/>
<name>K3X1C0_GLOUD</name>
<dbReference type="EMBL" id="GL376590">
    <property type="status" value="NOT_ANNOTATED_CDS"/>
    <property type="molecule type" value="Genomic_DNA"/>
</dbReference>
<accession>K3X1C0</accession>
<reference evidence="3" key="3">
    <citation type="submission" date="2015-02" db="UniProtKB">
        <authorList>
            <consortium name="EnsemblProtists"/>
        </authorList>
    </citation>
    <scope>IDENTIFICATION</scope>
    <source>
        <strain evidence="3">DAOM BR144</strain>
    </source>
</reference>
<reference evidence="4" key="1">
    <citation type="journal article" date="2010" name="Genome Biol.">
        <title>Genome sequence of the necrotrophic plant pathogen Pythium ultimum reveals original pathogenicity mechanisms and effector repertoire.</title>
        <authorList>
            <person name="Levesque C.A."/>
            <person name="Brouwer H."/>
            <person name="Cano L."/>
            <person name="Hamilton J.P."/>
            <person name="Holt C."/>
            <person name="Huitema E."/>
            <person name="Raffaele S."/>
            <person name="Robideau G.P."/>
            <person name="Thines M."/>
            <person name="Win J."/>
            <person name="Zerillo M.M."/>
            <person name="Beakes G.W."/>
            <person name="Boore J.L."/>
            <person name="Busam D."/>
            <person name="Dumas B."/>
            <person name="Ferriera S."/>
            <person name="Fuerstenberg S.I."/>
            <person name="Gachon C.M."/>
            <person name="Gaulin E."/>
            <person name="Govers F."/>
            <person name="Grenville-Briggs L."/>
            <person name="Horner N."/>
            <person name="Hostetler J."/>
            <person name="Jiang R.H."/>
            <person name="Johnson J."/>
            <person name="Krajaejun T."/>
            <person name="Lin H."/>
            <person name="Meijer H.J."/>
            <person name="Moore B."/>
            <person name="Morris P."/>
            <person name="Phuntmart V."/>
            <person name="Puiu D."/>
            <person name="Shetty J."/>
            <person name="Stajich J.E."/>
            <person name="Tripathy S."/>
            <person name="Wawra S."/>
            <person name="van West P."/>
            <person name="Whitty B.R."/>
            <person name="Coutinho P.M."/>
            <person name="Henrissat B."/>
            <person name="Martin F."/>
            <person name="Thomas P.D."/>
            <person name="Tyler B.M."/>
            <person name="De Vries R.P."/>
            <person name="Kamoun S."/>
            <person name="Yandell M."/>
            <person name="Tisserat N."/>
            <person name="Buell C.R."/>
        </authorList>
    </citation>
    <scope>NUCLEOTIDE SEQUENCE</scope>
    <source>
        <strain evidence="4">DAOM:BR144</strain>
    </source>
</reference>
<evidence type="ECO:0000313" key="3">
    <source>
        <dbReference type="EnsemblProtists" id="PYU1_T011019"/>
    </source>
</evidence>
<evidence type="ECO:0000256" key="1">
    <source>
        <dbReference type="SAM" id="MobiDB-lite"/>
    </source>
</evidence>
<dbReference type="eggNOG" id="ENOG502SG3P">
    <property type="taxonomic scope" value="Eukaryota"/>
</dbReference>
<dbReference type="Proteomes" id="UP000019132">
    <property type="component" value="Unassembled WGS sequence"/>
</dbReference>
<keyword evidence="4" id="KW-1185">Reference proteome</keyword>
<feature type="region of interest" description="Disordered" evidence="1">
    <location>
        <begin position="123"/>
        <end position="165"/>
    </location>
</feature>
<keyword evidence="2" id="KW-0812">Transmembrane</keyword>
<dbReference type="HOGENOM" id="CLU_1690163_0_0_1"/>
<evidence type="ECO:0000256" key="2">
    <source>
        <dbReference type="SAM" id="Phobius"/>
    </source>
</evidence>